<feature type="coiled-coil region" evidence="2">
    <location>
        <begin position="180"/>
        <end position="235"/>
    </location>
</feature>
<dbReference type="EMBL" id="CACRUC010000019">
    <property type="protein sequence ID" value="VYU15125.1"/>
    <property type="molecule type" value="Genomic_DNA"/>
</dbReference>
<dbReference type="AlphaFoldDB" id="A0A6N3CGW2"/>
<gene>
    <name evidence="5" type="primary">smc_3</name>
    <name evidence="5" type="ORF">SPLFYP13_01094</name>
</gene>
<feature type="coiled-coil region" evidence="2">
    <location>
        <begin position="23"/>
        <end position="85"/>
    </location>
</feature>
<protein>
    <submittedName>
        <fullName evidence="5">Chromosome partition protein Smc</fullName>
    </submittedName>
</protein>
<dbReference type="InterPro" id="IPR016024">
    <property type="entry name" value="ARM-type_fold"/>
</dbReference>
<feature type="domain" description="Phage tail tape measure protein" evidence="4">
    <location>
        <begin position="315"/>
        <end position="492"/>
    </location>
</feature>
<feature type="transmembrane region" description="Helical" evidence="3">
    <location>
        <begin position="621"/>
        <end position="648"/>
    </location>
</feature>
<dbReference type="Pfam" id="PF10145">
    <property type="entry name" value="PhageMin_Tail"/>
    <property type="match status" value="1"/>
</dbReference>
<organism evidence="5">
    <name type="scientific">Streptococcus parasanguinis</name>
    <dbReference type="NCBI Taxonomy" id="1318"/>
    <lineage>
        <taxon>Bacteria</taxon>
        <taxon>Bacillati</taxon>
        <taxon>Bacillota</taxon>
        <taxon>Bacilli</taxon>
        <taxon>Lactobacillales</taxon>
        <taxon>Streptococcaceae</taxon>
        <taxon>Streptococcus</taxon>
    </lineage>
</organism>
<keyword evidence="2" id="KW-0175">Coiled coil</keyword>
<accession>A0A6N3CGW2</accession>
<evidence type="ECO:0000259" key="4">
    <source>
        <dbReference type="Pfam" id="PF10145"/>
    </source>
</evidence>
<dbReference type="SUPFAM" id="SSF48371">
    <property type="entry name" value="ARM repeat"/>
    <property type="match status" value="1"/>
</dbReference>
<proteinExistence type="predicted"/>
<evidence type="ECO:0000256" key="3">
    <source>
        <dbReference type="SAM" id="Phobius"/>
    </source>
</evidence>
<feature type="transmembrane region" description="Helical" evidence="3">
    <location>
        <begin position="588"/>
        <end position="609"/>
    </location>
</feature>
<feature type="transmembrane region" description="Helical" evidence="3">
    <location>
        <begin position="701"/>
        <end position="724"/>
    </location>
</feature>
<sequence length="1023" mass="110027">MAGNIKGITIEIGGDTQPLQNALKGVNKQAAESTKELKQIDKALKFDTGNVTLLTQKQEVLAKQVETTKEKLATLRQAQAQVEAQFKSGNIGAEQYRAFQREVETTQTVLKSYESKLEGVNQALSENGNRIGTTKSQWDSLKQEQARLASESEKLTSQFKLQESELSSSASESEKLALAQKKVNESSSLLEKQIQNLEKQLELTKSQYGENSIEANKLEQTLNDTKTAYNHLQNEMEEMGTSSTSAKDNLSEINHLLKADILMEFSDRLAELSQKLFDFGKQSLEAFNEVDEGMDIIVTKTGASGQALEEMTTIAKNLATEIPTDFNTAGSAVGELNTQFGLTGDSLKSASSYLIQFASINGSDVTSSAISAKKAIEAYGLQATDLSSVLDTVTFTSQATGVGVQDLMDKVVSGAPQIKALGLSFDEGVALMGKFEKAGVDSSASLSSLSKASVKYAASGKTLQQGLSETIEKIRNSTSETEKLTLASDIFGTKGAPRMVDAINRGALSFDDLAETAKKASGTVGSTYEATLDPIDKFTTAQNEAKLALAEVGDAIAVTFAPILEILADLLRSVAEWFSSLSTPVKQFIIIVGSLITGLGLLLPIFLALQAAALAMGVTIGGLIASVAPIIAIVLGIIAVLALLIVGIKELWEHNEGFRTAVMDIWNAIYSFISTIIQEISDFILSIWGTLTSWWTENQDLILAAATTVWNAISTVITTVMSILEPYIQASWENIKLIISTAWEIIKQVVETAINLVLGIIKAIMQVITGDWSGAWETIKAVISTVWESIKSIVSLVLSTISQLISNTWNGIKNTISNLLSAISNVVSTIWNSISSTISGILNGISSTVSNVWNGVKNTISNAINTAKNAVSTAITAIKNLFNFRFQWPHIPLPHFSVSGSANPLDWLKGQIPRIGIEWYAKGGILTKPTAFGTIGNSLMVGGEAGNEAVLPLNESTLGAIGRGIARTMDLRMPDINISITGNIIREQADIEKIANEVASRIAEELARQKQLRGATIWLKETS</sequence>
<dbReference type="Gene3D" id="1.10.287.1490">
    <property type="match status" value="1"/>
</dbReference>
<keyword evidence="3" id="KW-0472">Membrane</keyword>
<dbReference type="Gene3D" id="1.20.120.20">
    <property type="entry name" value="Apolipoprotein"/>
    <property type="match status" value="1"/>
</dbReference>
<evidence type="ECO:0000256" key="2">
    <source>
        <dbReference type="SAM" id="Coils"/>
    </source>
</evidence>
<keyword evidence="3" id="KW-0812">Transmembrane</keyword>
<keyword evidence="1" id="KW-1188">Viral release from host cell</keyword>
<dbReference type="InterPro" id="IPR010090">
    <property type="entry name" value="Phage_tape_meas"/>
</dbReference>
<dbReference type="RefSeq" id="WP_156672198.1">
    <property type="nucleotide sequence ID" value="NZ_CACRUC010000019.1"/>
</dbReference>
<evidence type="ECO:0000313" key="5">
    <source>
        <dbReference type="EMBL" id="VYU15125.1"/>
    </source>
</evidence>
<dbReference type="PANTHER" id="PTHR37813:SF1">
    <property type="entry name" value="FELS-2 PROPHAGE PROTEIN"/>
    <property type="match status" value="1"/>
</dbReference>
<keyword evidence="3" id="KW-1133">Transmembrane helix</keyword>
<reference evidence="5" key="1">
    <citation type="submission" date="2019-11" db="EMBL/GenBank/DDBJ databases">
        <authorList>
            <person name="Feng L."/>
        </authorList>
    </citation>
    <scope>NUCLEOTIDE SEQUENCE</scope>
    <source>
        <strain evidence="5">SparasanguinisLFYP13</strain>
    </source>
</reference>
<evidence type="ECO:0000256" key="1">
    <source>
        <dbReference type="ARBA" id="ARBA00022612"/>
    </source>
</evidence>
<name>A0A6N3CGW2_STRPA</name>
<dbReference type="PANTHER" id="PTHR37813">
    <property type="entry name" value="FELS-2 PROPHAGE PROTEIN"/>
    <property type="match status" value="1"/>
</dbReference>
<feature type="transmembrane region" description="Helical" evidence="3">
    <location>
        <begin position="668"/>
        <end position="689"/>
    </location>
</feature>
<dbReference type="NCBIfam" id="TIGR01760">
    <property type="entry name" value="tape_meas_TP901"/>
    <property type="match status" value="1"/>
</dbReference>